<feature type="compositionally biased region" description="Polar residues" evidence="4">
    <location>
        <begin position="74"/>
        <end position="89"/>
    </location>
</feature>
<dbReference type="CDD" id="cd18008">
    <property type="entry name" value="DEXDc_SHPRH-like"/>
    <property type="match status" value="1"/>
</dbReference>
<dbReference type="Pfam" id="PF00271">
    <property type="entry name" value="Helicase_C"/>
    <property type="match status" value="1"/>
</dbReference>
<feature type="domain" description="Helicase C-terminal" evidence="6">
    <location>
        <begin position="941"/>
        <end position="1115"/>
    </location>
</feature>
<evidence type="ECO:0000313" key="8">
    <source>
        <dbReference type="Proteomes" id="UP000799539"/>
    </source>
</evidence>
<dbReference type="CDD" id="cd18793">
    <property type="entry name" value="SF2_C_SNF"/>
    <property type="match status" value="1"/>
</dbReference>
<keyword evidence="2" id="KW-0378">Hydrolase</keyword>
<reference evidence="7" key="1">
    <citation type="journal article" date="2020" name="Stud. Mycol.">
        <title>101 Dothideomycetes genomes: a test case for predicting lifestyles and emergence of pathogens.</title>
        <authorList>
            <person name="Haridas S."/>
            <person name="Albert R."/>
            <person name="Binder M."/>
            <person name="Bloem J."/>
            <person name="Labutti K."/>
            <person name="Salamov A."/>
            <person name="Andreopoulos B."/>
            <person name="Baker S."/>
            <person name="Barry K."/>
            <person name="Bills G."/>
            <person name="Bluhm B."/>
            <person name="Cannon C."/>
            <person name="Castanera R."/>
            <person name="Culley D."/>
            <person name="Daum C."/>
            <person name="Ezra D."/>
            <person name="Gonzalez J."/>
            <person name="Henrissat B."/>
            <person name="Kuo A."/>
            <person name="Liang C."/>
            <person name="Lipzen A."/>
            <person name="Lutzoni F."/>
            <person name="Magnuson J."/>
            <person name="Mondo S."/>
            <person name="Nolan M."/>
            <person name="Ohm R."/>
            <person name="Pangilinan J."/>
            <person name="Park H.-J."/>
            <person name="Ramirez L."/>
            <person name="Alfaro M."/>
            <person name="Sun H."/>
            <person name="Tritt A."/>
            <person name="Yoshinaga Y."/>
            <person name="Zwiers L.-H."/>
            <person name="Turgeon B."/>
            <person name="Goodwin S."/>
            <person name="Spatafora J."/>
            <person name="Crous P."/>
            <person name="Grigoriev I."/>
        </authorList>
    </citation>
    <scope>NUCLEOTIDE SEQUENCE</scope>
    <source>
        <strain evidence="7">SCOH1-5</strain>
    </source>
</reference>
<protein>
    <recommendedName>
        <fullName evidence="9">Helicase ATP-binding domain-containing protein</fullName>
    </recommendedName>
</protein>
<feature type="domain" description="Helicase ATP-binding" evidence="5">
    <location>
        <begin position="463"/>
        <end position="647"/>
    </location>
</feature>
<proteinExistence type="predicted"/>
<dbReference type="InterPro" id="IPR001650">
    <property type="entry name" value="Helicase_C-like"/>
</dbReference>
<dbReference type="GO" id="GO:0006281">
    <property type="term" value="P:DNA repair"/>
    <property type="evidence" value="ECO:0007669"/>
    <property type="project" value="TreeGrafter"/>
</dbReference>
<evidence type="ECO:0000256" key="2">
    <source>
        <dbReference type="ARBA" id="ARBA00022801"/>
    </source>
</evidence>
<dbReference type="SMART" id="SM00487">
    <property type="entry name" value="DEXDc"/>
    <property type="match status" value="1"/>
</dbReference>
<dbReference type="GO" id="GO:0005524">
    <property type="term" value="F:ATP binding"/>
    <property type="evidence" value="ECO:0007669"/>
    <property type="project" value="UniProtKB-KW"/>
</dbReference>
<accession>A0A6A6FIH4</accession>
<feature type="region of interest" description="Disordered" evidence="4">
    <location>
        <begin position="1095"/>
        <end position="1119"/>
    </location>
</feature>
<dbReference type="Gene3D" id="3.40.50.10810">
    <property type="entry name" value="Tandem AAA-ATPase domain"/>
    <property type="match status" value="1"/>
</dbReference>
<gene>
    <name evidence="7" type="ORF">CERZMDRAFT_96884</name>
</gene>
<evidence type="ECO:0000259" key="6">
    <source>
        <dbReference type="PROSITE" id="PS51194"/>
    </source>
</evidence>
<evidence type="ECO:0000313" key="7">
    <source>
        <dbReference type="EMBL" id="KAF2213220.1"/>
    </source>
</evidence>
<dbReference type="InterPro" id="IPR014001">
    <property type="entry name" value="Helicase_ATP-bd"/>
</dbReference>
<dbReference type="OrthoDB" id="448448at2759"/>
<keyword evidence="1" id="KW-0547">Nucleotide-binding</keyword>
<dbReference type="InterPro" id="IPR038718">
    <property type="entry name" value="SNF2-like_sf"/>
</dbReference>
<evidence type="ECO:0000256" key="4">
    <source>
        <dbReference type="SAM" id="MobiDB-lite"/>
    </source>
</evidence>
<name>A0A6A6FIH4_9PEZI</name>
<evidence type="ECO:0000259" key="5">
    <source>
        <dbReference type="PROSITE" id="PS51192"/>
    </source>
</evidence>
<feature type="region of interest" description="Disordered" evidence="4">
    <location>
        <begin position="827"/>
        <end position="847"/>
    </location>
</feature>
<feature type="region of interest" description="Disordered" evidence="4">
    <location>
        <begin position="1"/>
        <end position="148"/>
    </location>
</feature>
<dbReference type="Proteomes" id="UP000799539">
    <property type="component" value="Unassembled WGS sequence"/>
</dbReference>
<dbReference type="AlphaFoldDB" id="A0A6A6FIH4"/>
<dbReference type="Gene3D" id="3.40.50.300">
    <property type="entry name" value="P-loop containing nucleotide triphosphate hydrolases"/>
    <property type="match status" value="1"/>
</dbReference>
<dbReference type="GO" id="GO:0016787">
    <property type="term" value="F:hydrolase activity"/>
    <property type="evidence" value="ECO:0007669"/>
    <property type="project" value="UniProtKB-KW"/>
</dbReference>
<dbReference type="PROSITE" id="PS51192">
    <property type="entry name" value="HELICASE_ATP_BIND_1"/>
    <property type="match status" value="1"/>
</dbReference>
<keyword evidence="8" id="KW-1185">Reference proteome</keyword>
<feature type="compositionally biased region" description="Basic and acidic residues" evidence="4">
    <location>
        <begin position="1097"/>
        <end position="1119"/>
    </location>
</feature>
<dbReference type="GO" id="GO:0008094">
    <property type="term" value="F:ATP-dependent activity, acting on DNA"/>
    <property type="evidence" value="ECO:0007669"/>
    <property type="project" value="TreeGrafter"/>
</dbReference>
<sequence length="1119" mass="125021">MGPIAPSNAPTGDNNDDFNVLPQPTVGGYQSRSSLTFPGPQQTRKLAHASSQSKQEPQAQKASYDPRTLLNPKAATTKTASSDEATQARTADDKGNAVGMARMIENLNGIQERDDAPVKKRKTPAVEDDDDEERKKAKIHSSQVGKGGAISEHLKKERQDIAASQPTAGVDAIDLTKDDDEEVVEQGSRQITTSKVDEDEEVCLGLLDTNCNVFRVPSASKASMSSIPKSYWPIIRVTYRKETGPGNIIDLYDHTNAKFGNLDLKAGSALGPLIEGHSVNKMRLKMNLLSRARHNESPGMKVSKSLKMVITVFTPRKLAPRVGMWLSQRQLFLRTPASFQGRPVENPHDVRPLYTPAANGSTQRHQAPGGYYVQRTAEEMRREADSMFDKLAKDEDLPAMESNAKIIKTSLMVHQKQALNFLVTHERDDYEGDEIPSHSLWKDRAKNNGKPAWYHVITGLEVHEKPAPIQGGILADMMGLGKTLSILALIAETKQAAARFRQERPNEEDDLDRNSRATLIICPKSVLSNWQEQIGTHCATGSVSFYVYHGTNRTQDTSKLAKFDIVLTSYNTAASEFSDGNRTKRALSRINWFRIVLDEAHQIRTQTTKVSKACCALYAQRRWAVTGTPVQNSLYDLGALIKFLRIHPLDHPQTWTQYIMSPFKNGDTNVIQQLQLLVGSITLRRSKERIGLLRRTEEITRLEFSDAERHLYRQFATTCRTHFHNITGGGNQLRGKAYAHVLKSISRLRAICAHGREMLTEEDIKEIEGDDPSNAIILDIGDEPGFTDESEFMSDSQAYSLLKAMQDSDVDACASCAQKLGKQESADGLVDLTKEDSEASSQATPEPIAELDYEQDFLGYLTKCFHLICSKCAPQHVEECNKSMTADRWHNCPYDDAYQPMGMKPLTRRGLEQHLNEKHRTENQATGAKWDADSYSGPHTKVKALLADLEESAAETRALPEGEPPIRSVVFSGWTAYLDLIEYALDHRGINYARLDGSMSIKQRTAAMNQFKTDEQCVVMLVSIKAGGQGLNFTAANKCYVMEPQFNPGVEQQAVDRVHRLGQTRAVFIKHFIMNDSVEEGILKLQRKKEALAQISMDKKKSKQEENKARMDDLRELFK</sequence>
<dbReference type="SMART" id="SM00490">
    <property type="entry name" value="HELICc"/>
    <property type="match status" value="1"/>
</dbReference>
<dbReference type="InterPro" id="IPR049730">
    <property type="entry name" value="SNF2/RAD54-like_C"/>
</dbReference>
<organism evidence="7 8">
    <name type="scientific">Cercospora zeae-maydis SCOH1-5</name>
    <dbReference type="NCBI Taxonomy" id="717836"/>
    <lineage>
        <taxon>Eukaryota</taxon>
        <taxon>Fungi</taxon>
        <taxon>Dikarya</taxon>
        <taxon>Ascomycota</taxon>
        <taxon>Pezizomycotina</taxon>
        <taxon>Dothideomycetes</taxon>
        <taxon>Dothideomycetidae</taxon>
        <taxon>Mycosphaerellales</taxon>
        <taxon>Mycosphaerellaceae</taxon>
        <taxon>Cercospora</taxon>
    </lineage>
</organism>
<dbReference type="Pfam" id="PF00176">
    <property type="entry name" value="SNF2-rel_dom"/>
    <property type="match status" value="1"/>
</dbReference>
<dbReference type="GO" id="GO:0005634">
    <property type="term" value="C:nucleus"/>
    <property type="evidence" value="ECO:0007669"/>
    <property type="project" value="TreeGrafter"/>
</dbReference>
<dbReference type="InterPro" id="IPR050628">
    <property type="entry name" value="SNF2_RAD54_helicase_TF"/>
</dbReference>
<dbReference type="PANTHER" id="PTHR45626">
    <property type="entry name" value="TRANSCRIPTION TERMINATION FACTOR 2-RELATED"/>
    <property type="match status" value="1"/>
</dbReference>
<evidence type="ECO:0000256" key="1">
    <source>
        <dbReference type="ARBA" id="ARBA00022741"/>
    </source>
</evidence>
<dbReference type="SUPFAM" id="SSF52540">
    <property type="entry name" value="P-loop containing nucleoside triphosphate hydrolases"/>
    <property type="match status" value="2"/>
</dbReference>
<dbReference type="InterPro" id="IPR027417">
    <property type="entry name" value="P-loop_NTPase"/>
</dbReference>
<dbReference type="InterPro" id="IPR000330">
    <property type="entry name" value="SNF2_N"/>
</dbReference>
<dbReference type="EMBL" id="ML992671">
    <property type="protein sequence ID" value="KAF2213220.1"/>
    <property type="molecule type" value="Genomic_DNA"/>
</dbReference>
<feature type="compositionally biased region" description="Polar residues" evidence="4">
    <location>
        <begin position="28"/>
        <end position="61"/>
    </location>
</feature>
<dbReference type="PROSITE" id="PS51194">
    <property type="entry name" value="HELICASE_CTER"/>
    <property type="match status" value="1"/>
</dbReference>
<dbReference type="PANTHER" id="PTHR45626:SF52">
    <property type="entry name" value="SINGLE-STRANDED DNA-DEPENDENT ATPASE (EUROFUNG)"/>
    <property type="match status" value="1"/>
</dbReference>
<evidence type="ECO:0008006" key="9">
    <source>
        <dbReference type="Google" id="ProtNLM"/>
    </source>
</evidence>
<keyword evidence="3" id="KW-0067">ATP-binding</keyword>
<evidence type="ECO:0000256" key="3">
    <source>
        <dbReference type="ARBA" id="ARBA00022840"/>
    </source>
</evidence>